<reference evidence="12 13" key="1">
    <citation type="submission" date="2022-05" db="EMBL/GenBank/DDBJ databases">
        <authorList>
            <consortium name="Genoscope - CEA"/>
            <person name="William W."/>
        </authorList>
    </citation>
    <scope>NUCLEOTIDE SEQUENCE [LARGE SCALE GENOMIC DNA]</scope>
</reference>
<feature type="transmembrane region" description="Helical" evidence="10">
    <location>
        <begin position="69"/>
        <end position="90"/>
    </location>
</feature>
<evidence type="ECO:0000313" key="13">
    <source>
        <dbReference type="Proteomes" id="UP001159428"/>
    </source>
</evidence>
<protein>
    <recommendedName>
        <fullName evidence="11">G-protein coupled receptors family 1 profile domain-containing protein</fullName>
    </recommendedName>
</protein>
<evidence type="ECO:0000256" key="4">
    <source>
        <dbReference type="ARBA" id="ARBA00022989"/>
    </source>
</evidence>
<dbReference type="EMBL" id="CALNXJ010000016">
    <property type="protein sequence ID" value="CAH3117636.1"/>
    <property type="molecule type" value="Genomic_DNA"/>
</dbReference>
<feature type="transmembrane region" description="Helical" evidence="10">
    <location>
        <begin position="237"/>
        <end position="264"/>
    </location>
</feature>
<dbReference type="SUPFAM" id="SSF81321">
    <property type="entry name" value="Family A G protein-coupled receptor-like"/>
    <property type="match status" value="1"/>
</dbReference>
<dbReference type="InterPro" id="IPR000276">
    <property type="entry name" value="GPCR_Rhodpsn"/>
</dbReference>
<dbReference type="AlphaFoldDB" id="A0AAU9WL85"/>
<dbReference type="Gene3D" id="1.20.1070.10">
    <property type="entry name" value="Rhodopsin 7-helix transmembrane proteins"/>
    <property type="match status" value="1"/>
</dbReference>
<dbReference type="PANTHER" id="PTHR24246">
    <property type="entry name" value="OLFACTORY RECEPTOR AND ADENOSINE RECEPTOR"/>
    <property type="match status" value="1"/>
</dbReference>
<gene>
    <name evidence="12" type="ORF">PMEA_00007584</name>
</gene>
<dbReference type="GO" id="GO:0004930">
    <property type="term" value="F:G protein-coupled receptor activity"/>
    <property type="evidence" value="ECO:0007669"/>
    <property type="project" value="UniProtKB-KW"/>
</dbReference>
<accession>A0AAU9WL85</accession>
<proteinExistence type="predicted"/>
<evidence type="ECO:0000256" key="3">
    <source>
        <dbReference type="ARBA" id="ARBA00022692"/>
    </source>
</evidence>
<dbReference type="SMART" id="SM01381">
    <property type="entry name" value="7TM_GPCR_Srsx"/>
    <property type="match status" value="1"/>
</dbReference>
<evidence type="ECO:0000256" key="9">
    <source>
        <dbReference type="ARBA" id="ARBA00023224"/>
    </source>
</evidence>
<feature type="transmembrane region" description="Helical" evidence="10">
    <location>
        <begin position="32"/>
        <end position="57"/>
    </location>
</feature>
<evidence type="ECO:0000259" key="11">
    <source>
        <dbReference type="PROSITE" id="PS50262"/>
    </source>
</evidence>
<dbReference type="CDD" id="cd00637">
    <property type="entry name" value="7tm_classA_rhodopsin-like"/>
    <property type="match status" value="1"/>
</dbReference>
<dbReference type="Proteomes" id="UP001159428">
    <property type="component" value="Unassembled WGS sequence"/>
</dbReference>
<feature type="transmembrane region" description="Helical" evidence="10">
    <location>
        <begin position="150"/>
        <end position="169"/>
    </location>
</feature>
<evidence type="ECO:0000256" key="6">
    <source>
        <dbReference type="ARBA" id="ARBA00023136"/>
    </source>
</evidence>
<evidence type="ECO:0000256" key="5">
    <source>
        <dbReference type="ARBA" id="ARBA00023040"/>
    </source>
</evidence>
<comment type="subcellular location">
    <subcellularLocation>
        <location evidence="1">Cell membrane</location>
        <topology evidence="1">Multi-pass membrane protein</topology>
    </subcellularLocation>
</comment>
<evidence type="ECO:0000256" key="10">
    <source>
        <dbReference type="SAM" id="Phobius"/>
    </source>
</evidence>
<evidence type="ECO:0000256" key="1">
    <source>
        <dbReference type="ARBA" id="ARBA00004651"/>
    </source>
</evidence>
<dbReference type="PRINTS" id="PR00237">
    <property type="entry name" value="GPCRRHODOPSN"/>
</dbReference>
<keyword evidence="13" id="KW-1185">Reference proteome</keyword>
<sequence length="325" mass="37680">MNRTMNKSSDSYDFNSTQGTPTMNGAMPVSEQVTWCVALALVAIAIIVGNCLTIAVFTKRKLLRMRANYFLVTLAIADLMVGTFAVPLYIHQLTSYWKTNTYVKGTYIAYKAIDIFTAFASIFALTVIALERLYAVMCPLRHRLTSKKTYHQLIAVVWMLSLFVAVLYFMNGFEVFKFKIFFYFIIFFIFSSLLVICVAYVLVWANVSYHKREKPKRESRYKEELDQLKRSAQEKQLVTTLLIITLVFVLTWIPFYILNIVVFLSDTWESSHIPYEVFAFTKLLHYSNSFANPIVYSIRIPKFTRTLLGSLQRKKTALFESLQLR</sequence>
<evidence type="ECO:0000256" key="8">
    <source>
        <dbReference type="ARBA" id="ARBA00023180"/>
    </source>
</evidence>
<keyword evidence="6 10" id="KW-0472">Membrane</keyword>
<dbReference type="GO" id="GO:0005886">
    <property type="term" value="C:plasma membrane"/>
    <property type="evidence" value="ECO:0007669"/>
    <property type="project" value="UniProtKB-SubCell"/>
</dbReference>
<feature type="transmembrane region" description="Helical" evidence="10">
    <location>
        <begin position="110"/>
        <end position="130"/>
    </location>
</feature>
<feature type="transmembrane region" description="Helical" evidence="10">
    <location>
        <begin position="181"/>
        <end position="207"/>
    </location>
</feature>
<evidence type="ECO:0000256" key="7">
    <source>
        <dbReference type="ARBA" id="ARBA00023170"/>
    </source>
</evidence>
<evidence type="ECO:0000313" key="12">
    <source>
        <dbReference type="EMBL" id="CAH3117636.1"/>
    </source>
</evidence>
<organism evidence="12 13">
    <name type="scientific">Pocillopora meandrina</name>
    <dbReference type="NCBI Taxonomy" id="46732"/>
    <lineage>
        <taxon>Eukaryota</taxon>
        <taxon>Metazoa</taxon>
        <taxon>Cnidaria</taxon>
        <taxon>Anthozoa</taxon>
        <taxon>Hexacorallia</taxon>
        <taxon>Scleractinia</taxon>
        <taxon>Astrocoeniina</taxon>
        <taxon>Pocilloporidae</taxon>
        <taxon>Pocillopora</taxon>
    </lineage>
</organism>
<keyword evidence="5" id="KW-0297">G-protein coupled receptor</keyword>
<feature type="domain" description="G-protein coupled receptors family 1 profile" evidence="11">
    <location>
        <begin position="49"/>
        <end position="296"/>
    </location>
</feature>
<keyword evidence="3 10" id="KW-0812">Transmembrane</keyword>
<keyword evidence="9" id="KW-0807">Transducer</keyword>
<name>A0AAU9WL85_9CNID</name>
<keyword evidence="7" id="KW-0675">Receptor</keyword>
<comment type="caution">
    <text evidence="12">The sequence shown here is derived from an EMBL/GenBank/DDBJ whole genome shotgun (WGS) entry which is preliminary data.</text>
</comment>
<evidence type="ECO:0000256" key="2">
    <source>
        <dbReference type="ARBA" id="ARBA00022475"/>
    </source>
</evidence>
<keyword evidence="2" id="KW-1003">Cell membrane</keyword>
<dbReference type="InterPro" id="IPR017452">
    <property type="entry name" value="GPCR_Rhodpsn_7TM"/>
</dbReference>
<dbReference type="Pfam" id="PF00001">
    <property type="entry name" value="7tm_1"/>
    <property type="match status" value="1"/>
</dbReference>
<keyword evidence="8" id="KW-0325">Glycoprotein</keyword>
<dbReference type="PANTHER" id="PTHR24246:SF27">
    <property type="entry name" value="ADENOSINE RECEPTOR, ISOFORM A"/>
    <property type="match status" value="1"/>
</dbReference>
<keyword evidence="4 10" id="KW-1133">Transmembrane helix</keyword>
<dbReference type="PROSITE" id="PS50262">
    <property type="entry name" value="G_PROTEIN_RECEP_F1_2"/>
    <property type="match status" value="1"/>
</dbReference>